<dbReference type="PANTHER" id="PTHR37804:SF1">
    <property type="entry name" value="CDAA REGULATORY PROTEIN CDAR"/>
    <property type="match status" value="1"/>
</dbReference>
<keyword evidence="4" id="KW-1185">Reference proteome</keyword>
<proteinExistence type="predicted"/>
<dbReference type="EMBL" id="AENN01000006">
    <property type="protein sequence ID" value="EFR31756.1"/>
    <property type="molecule type" value="Genomic_DNA"/>
</dbReference>
<evidence type="ECO:0000313" key="4">
    <source>
        <dbReference type="Proteomes" id="UP000005990"/>
    </source>
</evidence>
<evidence type="ECO:0000256" key="1">
    <source>
        <dbReference type="SAM" id="MobiDB-lite"/>
    </source>
</evidence>
<dbReference type="Pfam" id="PF07949">
    <property type="entry name" value="YbbR"/>
    <property type="match status" value="3"/>
</dbReference>
<dbReference type="Gene3D" id="2.170.120.30">
    <property type="match status" value="1"/>
</dbReference>
<evidence type="ECO:0000256" key="2">
    <source>
        <dbReference type="SAM" id="SignalP"/>
    </source>
</evidence>
<sequence length="353" mass="38469">MKTNKLFDNKWFLRLVSLLFAIFLHVAVSQSNTQFTQANRQSNTSVNVTETISNVPVYVGDIDDDMFVSGLPETVSVELTGPRNIINQATAGDTRAVTEDLTGVNTGKRTVKLIMEGLPEGIDYRITPSRVMVEIGKLEQKTVKVEYELAKNLIADGYQVDSVAVNPQEVTLTGRSDEIAKVSRAFIRIGANNPVTESFSETYVLQVADADGNLLDVNVDQTDIKADVTISADGKSVPINIVPEGEQTENYTYQYAYADVANVVINGDQSVLDQIASIDAVVDVSDMTQSGIRTAYLQMPEGLDQMSYQHISVTVTLSAINQSSQISSEAVSESNASQESEENQVTSTEDESE</sequence>
<accession>E4KN19</accession>
<dbReference type="InterPro" id="IPR012505">
    <property type="entry name" value="YbbR"/>
</dbReference>
<keyword evidence="2" id="KW-0732">Signal</keyword>
<dbReference type="Gene3D" id="2.170.120.40">
    <property type="entry name" value="YbbR-like domain"/>
    <property type="match status" value="2"/>
</dbReference>
<name>E4KN19_9LACT</name>
<dbReference type="STRING" id="908337.HMPREF9257_0232"/>
<dbReference type="PANTHER" id="PTHR37804">
    <property type="entry name" value="CDAA REGULATORY PROTEIN CDAR"/>
    <property type="match status" value="1"/>
</dbReference>
<feature type="chain" id="PRO_5039469766" evidence="2">
    <location>
        <begin position="27"/>
        <end position="353"/>
    </location>
</feature>
<feature type="compositionally biased region" description="Low complexity" evidence="1">
    <location>
        <begin position="326"/>
        <end position="338"/>
    </location>
</feature>
<dbReference type="AlphaFoldDB" id="E4KN19"/>
<dbReference type="eggNOG" id="COG4856">
    <property type="taxonomic scope" value="Bacteria"/>
</dbReference>
<dbReference type="Proteomes" id="UP000005990">
    <property type="component" value="Unassembled WGS sequence"/>
</dbReference>
<gene>
    <name evidence="3" type="ORF">HMPREF9257_0232</name>
</gene>
<dbReference type="OrthoDB" id="2139417at2"/>
<organism evidence="3 4">
    <name type="scientific">Eremococcus coleocola ACS-139-V-Col8</name>
    <dbReference type="NCBI Taxonomy" id="908337"/>
    <lineage>
        <taxon>Bacteria</taxon>
        <taxon>Bacillati</taxon>
        <taxon>Bacillota</taxon>
        <taxon>Bacilli</taxon>
        <taxon>Lactobacillales</taxon>
        <taxon>Aerococcaceae</taxon>
        <taxon>Eremococcus</taxon>
    </lineage>
</organism>
<protein>
    <submittedName>
        <fullName evidence="3">YbbR-like protein</fullName>
    </submittedName>
</protein>
<evidence type="ECO:0000313" key="3">
    <source>
        <dbReference type="EMBL" id="EFR31756.1"/>
    </source>
</evidence>
<dbReference type="InterPro" id="IPR053154">
    <property type="entry name" value="c-di-AMP_regulator"/>
</dbReference>
<comment type="caution">
    <text evidence="3">The sequence shown here is derived from an EMBL/GenBank/DDBJ whole genome shotgun (WGS) entry which is preliminary data.</text>
</comment>
<dbReference type="RefSeq" id="WP_006417888.1">
    <property type="nucleotide sequence ID" value="NZ_AENN01000006.1"/>
</dbReference>
<reference evidence="3 4" key="1">
    <citation type="submission" date="2010-10" db="EMBL/GenBank/DDBJ databases">
        <authorList>
            <person name="Durkin A.S."/>
            <person name="Madupu R."/>
            <person name="Torralba M."/>
            <person name="Gillis M."/>
            <person name="Methe B."/>
            <person name="Sutton G."/>
            <person name="Nelson K.E."/>
        </authorList>
    </citation>
    <scope>NUCLEOTIDE SEQUENCE [LARGE SCALE GENOMIC DNA]</scope>
    <source>
        <strain evidence="3 4">ACS-139-V-Col8</strain>
    </source>
</reference>
<feature type="region of interest" description="Disordered" evidence="1">
    <location>
        <begin position="326"/>
        <end position="353"/>
    </location>
</feature>
<feature type="signal peptide" evidence="2">
    <location>
        <begin position="1"/>
        <end position="26"/>
    </location>
</feature>